<dbReference type="RefSeq" id="WP_162332545.1">
    <property type="nucleotide sequence ID" value="NZ_CP048113.1"/>
</dbReference>
<dbReference type="SUPFAM" id="SSF53300">
    <property type="entry name" value="vWA-like"/>
    <property type="match status" value="1"/>
</dbReference>
<sequence length="402" mass="44638">MNHRFIIPVAAVIGASLFTGAAVPDVRSATVSATIQDTLSAKSHRAQSRIQIVFALDATGSMSGLIGAAKEKIWSIAGSLAQAEPAPIIEVGLLFYRDIGDGFVTRQVPLSSDLDAVYEKLMQISADGGGDEPESVNQALYEAVTKFQWDKSLKTYKTIFLVGDCPPHMDYPNDVKYPVSCSMAKEKDIVLNTILMGGHRGAMRIWKEIAACNQGSYTQVGMNANDIQVNTPYDDRIAQLSDRLDETRLYYGNAREKAVSSDKMSKSKMITGASSANVKAQRAEYNTTWSGANSYYGNKEMLEDYRNKAVSLDAIKEDELPDVMKSMTVAQRKVYVQKKIAERDSLNSELKKYTALRQEYIKTDLKKRRAGTVDSSFTNTIYKSIQKQTERKQIYLKGEAKY</sequence>
<reference evidence="6 7" key="1">
    <citation type="submission" date="2020-01" db="EMBL/GenBank/DDBJ databases">
        <title>Complete genome sequence of Chitinophaga sp. H33E-04 isolated from quinoa roots.</title>
        <authorList>
            <person name="Weon H.-Y."/>
            <person name="Lee S.A."/>
        </authorList>
    </citation>
    <scope>NUCLEOTIDE SEQUENCE [LARGE SCALE GENOMIC DNA]</scope>
    <source>
        <strain evidence="6 7">H33E-04</strain>
    </source>
</reference>
<evidence type="ECO:0000313" key="6">
    <source>
        <dbReference type="EMBL" id="QHS60862.1"/>
    </source>
</evidence>
<dbReference type="Proteomes" id="UP000476411">
    <property type="component" value="Chromosome"/>
</dbReference>
<dbReference type="InterPro" id="IPR036465">
    <property type="entry name" value="vWFA_dom_sf"/>
</dbReference>
<dbReference type="GO" id="GO:0004674">
    <property type="term" value="F:protein serine/threonine kinase activity"/>
    <property type="evidence" value="ECO:0007669"/>
    <property type="project" value="TreeGrafter"/>
</dbReference>
<organism evidence="6 7">
    <name type="scientific">Chitinophaga agri</name>
    <dbReference type="NCBI Taxonomy" id="2703787"/>
    <lineage>
        <taxon>Bacteria</taxon>
        <taxon>Pseudomonadati</taxon>
        <taxon>Bacteroidota</taxon>
        <taxon>Chitinophagia</taxon>
        <taxon>Chitinophagales</taxon>
        <taxon>Chitinophagaceae</taxon>
        <taxon>Chitinophaga</taxon>
    </lineage>
</organism>
<dbReference type="AlphaFoldDB" id="A0A6B9ZEJ7"/>
<evidence type="ECO:0000313" key="7">
    <source>
        <dbReference type="Proteomes" id="UP000476411"/>
    </source>
</evidence>
<gene>
    <name evidence="6" type="ORF">GWR21_15040</name>
</gene>
<evidence type="ECO:0000256" key="2">
    <source>
        <dbReference type="ARBA" id="ARBA00022525"/>
    </source>
</evidence>
<feature type="signal peptide" evidence="4">
    <location>
        <begin position="1"/>
        <end position="21"/>
    </location>
</feature>
<dbReference type="PANTHER" id="PTHR47763">
    <property type="entry name" value="ALPHA-PROTEIN KINASE VWKA"/>
    <property type="match status" value="1"/>
</dbReference>
<dbReference type="Pfam" id="PF25106">
    <property type="entry name" value="VWA_4"/>
    <property type="match status" value="1"/>
</dbReference>
<dbReference type="InterPro" id="IPR056861">
    <property type="entry name" value="HMCN1-like_VWA"/>
</dbReference>
<keyword evidence="2" id="KW-0964">Secreted</keyword>
<evidence type="ECO:0000256" key="3">
    <source>
        <dbReference type="ARBA" id="ARBA00022729"/>
    </source>
</evidence>
<keyword evidence="3 4" id="KW-0732">Signal</keyword>
<dbReference type="KEGG" id="chih:GWR21_15040"/>
<evidence type="ECO:0000256" key="1">
    <source>
        <dbReference type="ARBA" id="ARBA00004613"/>
    </source>
</evidence>
<dbReference type="PROSITE" id="PS50234">
    <property type="entry name" value="VWFA"/>
    <property type="match status" value="1"/>
</dbReference>
<dbReference type="EMBL" id="CP048113">
    <property type="protein sequence ID" value="QHS60862.1"/>
    <property type="molecule type" value="Genomic_DNA"/>
</dbReference>
<feature type="chain" id="PRO_5025423113" evidence="4">
    <location>
        <begin position="22"/>
        <end position="402"/>
    </location>
</feature>
<evidence type="ECO:0000259" key="5">
    <source>
        <dbReference type="PROSITE" id="PS50234"/>
    </source>
</evidence>
<proteinExistence type="predicted"/>
<name>A0A6B9ZEJ7_9BACT</name>
<protein>
    <submittedName>
        <fullName evidence="6">VWA domain-containing protein</fullName>
    </submittedName>
</protein>
<dbReference type="InterPro" id="IPR002035">
    <property type="entry name" value="VWF_A"/>
</dbReference>
<dbReference type="GO" id="GO:0005737">
    <property type="term" value="C:cytoplasm"/>
    <property type="evidence" value="ECO:0007669"/>
    <property type="project" value="TreeGrafter"/>
</dbReference>
<dbReference type="InterPro" id="IPR052969">
    <property type="entry name" value="Thr-specific_kinase-like"/>
</dbReference>
<evidence type="ECO:0000256" key="4">
    <source>
        <dbReference type="SAM" id="SignalP"/>
    </source>
</evidence>
<comment type="subcellular location">
    <subcellularLocation>
        <location evidence="1">Secreted</location>
    </subcellularLocation>
</comment>
<dbReference type="Gene3D" id="3.40.50.410">
    <property type="entry name" value="von Willebrand factor, type A domain"/>
    <property type="match status" value="1"/>
</dbReference>
<accession>A0A6B9ZEJ7</accession>
<dbReference type="PANTHER" id="PTHR47763:SF1">
    <property type="entry name" value="DUF659 DOMAIN-CONTAINING PROTEIN"/>
    <property type="match status" value="1"/>
</dbReference>
<dbReference type="SMART" id="SM00327">
    <property type="entry name" value="VWA"/>
    <property type="match status" value="1"/>
</dbReference>
<feature type="domain" description="VWFA" evidence="5">
    <location>
        <begin position="51"/>
        <end position="244"/>
    </location>
</feature>
<dbReference type="CDD" id="cd00198">
    <property type="entry name" value="vWFA"/>
    <property type="match status" value="1"/>
</dbReference>
<keyword evidence="7" id="KW-1185">Reference proteome</keyword>